<accession>A0A9D9IIG2</accession>
<reference evidence="1" key="1">
    <citation type="submission" date="2020-10" db="EMBL/GenBank/DDBJ databases">
        <authorList>
            <person name="Gilroy R."/>
        </authorList>
    </citation>
    <scope>NUCLEOTIDE SEQUENCE</scope>
    <source>
        <strain evidence="1">B1-8020</strain>
    </source>
</reference>
<reference evidence="1" key="2">
    <citation type="journal article" date="2021" name="PeerJ">
        <title>Extensive microbial diversity within the chicken gut microbiome revealed by metagenomics and culture.</title>
        <authorList>
            <person name="Gilroy R."/>
            <person name="Ravi A."/>
            <person name="Getino M."/>
            <person name="Pursley I."/>
            <person name="Horton D.L."/>
            <person name="Alikhan N.F."/>
            <person name="Baker D."/>
            <person name="Gharbi K."/>
            <person name="Hall N."/>
            <person name="Watson M."/>
            <person name="Adriaenssens E.M."/>
            <person name="Foster-Nyarko E."/>
            <person name="Jarju S."/>
            <person name="Secka A."/>
            <person name="Antonio M."/>
            <person name="Oren A."/>
            <person name="Chaudhuri R.R."/>
            <person name="La Ragione R."/>
            <person name="Hildebrand F."/>
            <person name="Pallen M.J."/>
        </authorList>
    </citation>
    <scope>NUCLEOTIDE SEQUENCE</scope>
    <source>
        <strain evidence="1">B1-8020</strain>
    </source>
</reference>
<protein>
    <recommendedName>
        <fullName evidence="3">Lipocalin-like domain-containing protein</fullName>
    </recommendedName>
</protein>
<sequence length="130" mass="14721">MKLSDITKKIFLLANVVVLFILPSCTKDGNGYDIKKTWTVQNVLALNGDKWIGAPQEMSDKFGTTWTFSDEIITIDRQIVKYKLEDDIIILENGDSFKIISLTENDMQLGAPVTKATVYIIFKSESRARQ</sequence>
<name>A0A9D9IIG2_9BACT</name>
<comment type="caution">
    <text evidence="1">The sequence shown here is derived from an EMBL/GenBank/DDBJ whole genome shotgun (WGS) entry which is preliminary data.</text>
</comment>
<dbReference type="EMBL" id="JADIMA010000008">
    <property type="protein sequence ID" value="MBO8472134.1"/>
    <property type="molecule type" value="Genomic_DNA"/>
</dbReference>
<dbReference type="Proteomes" id="UP000823604">
    <property type="component" value="Unassembled WGS sequence"/>
</dbReference>
<gene>
    <name evidence="1" type="ORF">IAB81_00690</name>
</gene>
<evidence type="ECO:0000313" key="2">
    <source>
        <dbReference type="Proteomes" id="UP000823604"/>
    </source>
</evidence>
<dbReference type="AlphaFoldDB" id="A0A9D9IIG2"/>
<proteinExistence type="predicted"/>
<organism evidence="1 2">
    <name type="scientific">Candidatus Merdivivens pullicola</name>
    <dbReference type="NCBI Taxonomy" id="2840872"/>
    <lineage>
        <taxon>Bacteria</taxon>
        <taxon>Pseudomonadati</taxon>
        <taxon>Bacteroidota</taxon>
        <taxon>Bacteroidia</taxon>
        <taxon>Bacteroidales</taxon>
        <taxon>Muribaculaceae</taxon>
        <taxon>Muribaculaceae incertae sedis</taxon>
        <taxon>Candidatus Merdivivens</taxon>
    </lineage>
</organism>
<evidence type="ECO:0008006" key="3">
    <source>
        <dbReference type="Google" id="ProtNLM"/>
    </source>
</evidence>
<evidence type="ECO:0000313" key="1">
    <source>
        <dbReference type="EMBL" id="MBO8472134.1"/>
    </source>
</evidence>